<evidence type="ECO:0000259" key="1">
    <source>
        <dbReference type="PROSITE" id="PS50097"/>
    </source>
</evidence>
<dbReference type="InterPro" id="IPR000210">
    <property type="entry name" value="BTB/POZ_dom"/>
</dbReference>
<dbReference type="CDD" id="cd18186">
    <property type="entry name" value="BTB_POZ_ZBTB_KLHL-like"/>
    <property type="match status" value="1"/>
</dbReference>
<dbReference type="Proteomes" id="UP000053558">
    <property type="component" value="Unassembled WGS sequence"/>
</dbReference>
<dbReference type="Gene3D" id="3.30.710.10">
    <property type="entry name" value="Potassium Channel Kv1.1, Chain A"/>
    <property type="match status" value="1"/>
</dbReference>
<accession>A0A5M3MLL0</accession>
<comment type="caution">
    <text evidence="2">The sequence shown here is derived from an EMBL/GenBank/DDBJ whole genome shotgun (WGS) entry which is preliminary data.</text>
</comment>
<evidence type="ECO:0000313" key="2">
    <source>
        <dbReference type="EMBL" id="EIW79946.1"/>
    </source>
</evidence>
<sequence>MPQHCPPWAEDGNIIVVSADDSKAFRVHRSILSMYSQVLGDMFVASHPSAEETLIEGCPVVHLQDAADDIEHVLRALYGRGYYVRRVPATTIPFPVVSAFLRLGKKYEIKELYEDAKACLVSDFPDAWMEWHSRSKSIVSPSRKALLFNVANLAQEAGLRRVLPAAFYACLTQCSLQEIQCGVQEEGEVTALSPRNRAICISAWQPFQSCAIRTFLWLDPANFPKQCQSKNSCTEHRYVLMGKTFYPAPSCEPLEYFDLSWNANVCSVCSDYAKSNHGSNRFTAWSQLPSLFSLPAWHELSVEDEGVLASTK</sequence>
<dbReference type="KEGG" id="cput:CONPUDRAFT_58779"/>
<dbReference type="EMBL" id="JH711580">
    <property type="protein sequence ID" value="EIW79946.1"/>
    <property type="molecule type" value="Genomic_DNA"/>
</dbReference>
<proteinExistence type="predicted"/>
<dbReference type="InterPro" id="IPR011333">
    <property type="entry name" value="SKP1/BTB/POZ_sf"/>
</dbReference>
<organism evidence="2 3">
    <name type="scientific">Coniophora puteana (strain RWD-64-598)</name>
    <name type="common">Brown rot fungus</name>
    <dbReference type="NCBI Taxonomy" id="741705"/>
    <lineage>
        <taxon>Eukaryota</taxon>
        <taxon>Fungi</taxon>
        <taxon>Dikarya</taxon>
        <taxon>Basidiomycota</taxon>
        <taxon>Agaricomycotina</taxon>
        <taxon>Agaricomycetes</taxon>
        <taxon>Agaricomycetidae</taxon>
        <taxon>Boletales</taxon>
        <taxon>Coniophorineae</taxon>
        <taxon>Coniophoraceae</taxon>
        <taxon>Coniophora</taxon>
    </lineage>
</organism>
<dbReference type="SMART" id="SM00225">
    <property type="entry name" value="BTB"/>
    <property type="match status" value="1"/>
</dbReference>
<reference evidence="3" key="1">
    <citation type="journal article" date="2012" name="Science">
        <title>The Paleozoic origin of enzymatic lignin decomposition reconstructed from 31 fungal genomes.</title>
        <authorList>
            <person name="Floudas D."/>
            <person name="Binder M."/>
            <person name="Riley R."/>
            <person name="Barry K."/>
            <person name="Blanchette R.A."/>
            <person name="Henrissat B."/>
            <person name="Martinez A.T."/>
            <person name="Otillar R."/>
            <person name="Spatafora J.W."/>
            <person name="Yadav J.S."/>
            <person name="Aerts A."/>
            <person name="Benoit I."/>
            <person name="Boyd A."/>
            <person name="Carlson A."/>
            <person name="Copeland A."/>
            <person name="Coutinho P.M."/>
            <person name="de Vries R.P."/>
            <person name="Ferreira P."/>
            <person name="Findley K."/>
            <person name="Foster B."/>
            <person name="Gaskell J."/>
            <person name="Glotzer D."/>
            <person name="Gorecki P."/>
            <person name="Heitman J."/>
            <person name="Hesse C."/>
            <person name="Hori C."/>
            <person name="Igarashi K."/>
            <person name="Jurgens J.A."/>
            <person name="Kallen N."/>
            <person name="Kersten P."/>
            <person name="Kohler A."/>
            <person name="Kuees U."/>
            <person name="Kumar T.K.A."/>
            <person name="Kuo A."/>
            <person name="LaButti K."/>
            <person name="Larrondo L.F."/>
            <person name="Lindquist E."/>
            <person name="Ling A."/>
            <person name="Lombard V."/>
            <person name="Lucas S."/>
            <person name="Lundell T."/>
            <person name="Martin R."/>
            <person name="McLaughlin D.J."/>
            <person name="Morgenstern I."/>
            <person name="Morin E."/>
            <person name="Murat C."/>
            <person name="Nagy L.G."/>
            <person name="Nolan M."/>
            <person name="Ohm R.A."/>
            <person name="Patyshakuliyeva A."/>
            <person name="Rokas A."/>
            <person name="Ruiz-Duenas F.J."/>
            <person name="Sabat G."/>
            <person name="Salamov A."/>
            <person name="Samejima M."/>
            <person name="Schmutz J."/>
            <person name="Slot J.C."/>
            <person name="St John F."/>
            <person name="Stenlid J."/>
            <person name="Sun H."/>
            <person name="Sun S."/>
            <person name="Syed K."/>
            <person name="Tsang A."/>
            <person name="Wiebenga A."/>
            <person name="Young D."/>
            <person name="Pisabarro A."/>
            <person name="Eastwood D.C."/>
            <person name="Martin F."/>
            <person name="Cullen D."/>
            <person name="Grigoriev I.V."/>
            <person name="Hibbett D.S."/>
        </authorList>
    </citation>
    <scope>NUCLEOTIDE SEQUENCE [LARGE SCALE GENOMIC DNA]</scope>
    <source>
        <strain evidence="3">RWD-64-598 SS2</strain>
    </source>
</reference>
<dbReference type="Pfam" id="PF00651">
    <property type="entry name" value="BTB"/>
    <property type="match status" value="1"/>
</dbReference>
<dbReference type="RefSeq" id="XP_007769783.1">
    <property type="nucleotide sequence ID" value="XM_007771593.1"/>
</dbReference>
<dbReference type="SUPFAM" id="SSF54695">
    <property type="entry name" value="POZ domain"/>
    <property type="match status" value="1"/>
</dbReference>
<gene>
    <name evidence="2" type="ORF">CONPUDRAFT_58779</name>
</gene>
<keyword evidence="3" id="KW-1185">Reference proteome</keyword>
<dbReference type="AlphaFoldDB" id="A0A5M3MLL0"/>
<dbReference type="PROSITE" id="PS50097">
    <property type="entry name" value="BTB"/>
    <property type="match status" value="1"/>
</dbReference>
<dbReference type="OrthoDB" id="2879636at2759"/>
<dbReference type="OMA" id="FAPTPRC"/>
<evidence type="ECO:0000313" key="3">
    <source>
        <dbReference type="Proteomes" id="UP000053558"/>
    </source>
</evidence>
<feature type="domain" description="BTB" evidence="1">
    <location>
        <begin position="12"/>
        <end position="86"/>
    </location>
</feature>
<name>A0A5M3MLL0_CONPW</name>
<dbReference type="GeneID" id="19207976"/>
<protein>
    <recommendedName>
        <fullName evidence="1">BTB domain-containing protein</fullName>
    </recommendedName>
</protein>